<dbReference type="EMBL" id="JAEPRD010000048">
    <property type="protein sequence ID" value="KAG2203924.1"/>
    <property type="molecule type" value="Genomic_DNA"/>
</dbReference>
<evidence type="ECO:0008006" key="3">
    <source>
        <dbReference type="Google" id="ProtNLM"/>
    </source>
</evidence>
<keyword evidence="2" id="KW-1185">Reference proteome</keyword>
<dbReference type="PANTHER" id="PTHR47438:SF1">
    <property type="entry name" value="PHOSPHATE METABOLISM PROTEIN 8-RELATED"/>
    <property type="match status" value="1"/>
</dbReference>
<dbReference type="InterPro" id="IPR006439">
    <property type="entry name" value="HAD-SF_hydro_IA"/>
</dbReference>
<dbReference type="InterPro" id="IPR036412">
    <property type="entry name" value="HAD-like_sf"/>
</dbReference>
<dbReference type="OrthoDB" id="1065058at2759"/>
<name>A0A8H7R3P3_9FUNG</name>
<dbReference type="Gene3D" id="3.40.50.1000">
    <property type="entry name" value="HAD superfamily/HAD-like"/>
    <property type="match status" value="1"/>
</dbReference>
<dbReference type="SFLD" id="SFLDG01132">
    <property type="entry name" value="C1.5.3:_5'-Nucleotidase_Like"/>
    <property type="match status" value="1"/>
</dbReference>
<dbReference type="Gene3D" id="1.10.150.450">
    <property type="match status" value="1"/>
</dbReference>
<dbReference type="AlphaFoldDB" id="A0A8H7R3P3"/>
<dbReference type="NCBIfam" id="TIGR01509">
    <property type="entry name" value="HAD-SF-IA-v3"/>
    <property type="match status" value="1"/>
</dbReference>
<dbReference type="Pfam" id="PF00702">
    <property type="entry name" value="Hydrolase"/>
    <property type="match status" value="1"/>
</dbReference>
<dbReference type="GO" id="GO:0008252">
    <property type="term" value="F:nucleotidase activity"/>
    <property type="evidence" value="ECO:0007669"/>
    <property type="project" value="TreeGrafter"/>
</dbReference>
<evidence type="ECO:0000313" key="1">
    <source>
        <dbReference type="EMBL" id="KAG2203924.1"/>
    </source>
</evidence>
<dbReference type="InterPro" id="IPR023214">
    <property type="entry name" value="HAD_sf"/>
</dbReference>
<reference evidence="1" key="1">
    <citation type="submission" date="2020-12" db="EMBL/GenBank/DDBJ databases">
        <title>Metabolic potential, ecology and presence of endohyphal bacteria is reflected in genomic diversity of Mucoromycotina.</title>
        <authorList>
            <person name="Muszewska A."/>
            <person name="Okrasinska A."/>
            <person name="Steczkiewicz K."/>
            <person name="Drgas O."/>
            <person name="Orlowska M."/>
            <person name="Perlinska-Lenart U."/>
            <person name="Aleksandrzak-Piekarczyk T."/>
            <person name="Szatraj K."/>
            <person name="Zielenkiewicz U."/>
            <person name="Pilsyk S."/>
            <person name="Malc E."/>
            <person name="Mieczkowski P."/>
            <person name="Kruszewska J.S."/>
            <person name="Biernat P."/>
            <person name="Pawlowska J."/>
        </authorList>
    </citation>
    <scope>NUCLEOTIDE SEQUENCE</scope>
    <source>
        <strain evidence="1">WA0000017839</strain>
    </source>
</reference>
<protein>
    <recommendedName>
        <fullName evidence="3">Pyrimidine 5-nucleotidase</fullName>
    </recommendedName>
</protein>
<dbReference type="SFLD" id="SFLDG01129">
    <property type="entry name" value="C1.5:_HAD__Beta-PGM__Phosphata"/>
    <property type="match status" value="1"/>
</dbReference>
<dbReference type="GO" id="GO:0006206">
    <property type="term" value="P:pyrimidine nucleobase metabolic process"/>
    <property type="evidence" value="ECO:0007669"/>
    <property type="project" value="TreeGrafter"/>
</dbReference>
<accession>A0A8H7R3P3</accession>
<dbReference type="PANTHER" id="PTHR47438">
    <property type="entry name" value="PHOSPHATE METABOLISM PROTEIN 8-RELATED"/>
    <property type="match status" value="1"/>
</dbReference>
<gene>
    <name evidence="1" type="ORF">INT47_007507</name>
</gene>
<dbReference type="SUPFAM" id="SSF56784">
    <property type="entry name" value="HAD-like"/>
    <property type="match status" value="1"/>
</dbReference>
<dbReference type="GO" id="GO:0009166">
    <property type="term" value="P:nucleotide catabolic process"/>
    <property type="evidence" value="ECO:0007669"/>
    <property type="project" value="TreeGrafter"/>
</dbReference>
<proteinExistence type="predicted"/>
<evidence type="ECO:0000313" key="2">
    <source>
        <dbReference type="Proteomes" id="UP000603453"/>
    </source>
</evidence>
<sequence length="237" mass="27003">MTVKPIFFFDCDNCLYSKNLNVNALMKKKIQEYFINIVGVSEDEVVQIQSKYYKEYGLSLRGLSKHHNVDPLHFDEHVDQALPLDGLITRDDALQHMLSTLNCKKWVFTNAYRPHALRCLTLLGIENEFDGLTYTNYLVPDFNCKPEPASYLRAMQDAGVTDSNLIYFVDDSAINIDAAQKLGWITVHVADDASKSNHGDYQIDDIHDLPKVLPELWDTIHHEMKPKKLSVAITTAA</sequence>
<comment type="caution">
    <text evidence="1">The sequence shown here is derived from an EMBL/GenBank/DDBJ whole genome shotgun (WGS) entry which is preliminary data.</text>
</comment>
<dbReference type="Proteomes" id="UP000603453">
    <property type="component" value="Unassembled WGS sequence"/>
</dbReference>
<dbReference type="InterPro" id="IPR052791">
    <property type="entry name" value="SSM1_domain"/>
</dbReference>
<dbReference type="SFLD" id="SFLDS00003">
    <property type="entry name" value="Haloacid_Dehalogenase"/>
    <property type="match status" value="1"/>
</dbReference>
<dbReference type="InterPro" id="IPR010237">
    <property type="entry name" value="Pyr-5-nucltdase"/>
</dbReference>
<organism evidence="1 2">
    <name type="scientific">Mucor saturninus</name>
    <dbReference type="NCBI Taxonomy" id="64648"/>
    <lineage>
        <taxon>Eukaryota</taxon>
        <taxon>Fungi</taxon>
        <taxon>Fungi incertae sedis</taxon>
        <taxon>Mucoromycota</taxon>
        <taxon>Mucoromycotina</taxon>
        <taxon>Mucoromycetes</taxon>
        <taxon>Mucorales</taxon>
        <taxon>Mucorineae</taxon>
        <taxon>Mucoraceae</taxon>
        <taxon>Mucor</taxon>
    </lineage>
</organism>
<dbReference type="NCBIfam" id="TIGR01993">
    <property type="entry name" value="Pyr-5-nucltdase"/>
    <property type="match status" value="1"/>
</dbReference>